<dbReference type="InParanoid" id="G8YU41"/>
<sequence length="458" mass="51128">MPIDILGSIIFEGTDAVPGWNYIKQYGPAVAVIGGIKYYFGGSSNTWERDLHGKVFLVTGGTAGVGLEVVHDLGIRGAQVVLLVRSTEDSWTVDFVEDMRTRTDNFMIYAEECDLNSLHSVRKFATKWLDNKPPRRIDGVICCASESIPAGKERQFTTDRVEKQIGVNYLAHYHLLTLLSPALKVQPPDRDVRVVIVSCASQGLGQIDENDILWEKRRYPQKQPWQVYGTSKLMLGLFACEIQRRFESFERKDKAACNVRVNIVNPGFMRSPSTRRFVSMGTVWGLLVYLLLYPLFYLFFKSTSQGAQSIFYALYAPVFKESYGGNLVSECKIIEPARKEYGDEELQKHLFDATEKHIATLERNSAIQRKKNEKAAEATGKKTGASDNGKSAQASLAEKSTSPSELDEKLRMLKNSLGVSTASPDPLLRPDQLSDPSSSTKKPSKPSSKTSSRKTSKK</sequence>
<keyword evidence="4" id="KW-1133">Transmembrane helix</keyword>
<dbReference type="EMBL" id="FO082058">
    <property type="protein sequence ID" value="CCE73442.1"/>
    <property type="molecule type" value="Genomic_DNA"/>
</dbReference>
<dbReference type="EMBL" id="FO082059">
    <property type="protein sequence ID" value="CCE72881.1"/>
    <property type="molecule type" value="Genomic_DNA"/>
</dbReference>
<dbReference type="PANTHER" id="PTHR24320:SF285">
    <property type="entry name" value="RETINOL DEHYDROGENASE 14"/>
    <property type="match status" value="1"/>
</dbReference>
<accession>G8YU41</accession>
<dbReference type="HOGENOM" id="CLU_010194_44_1_1"/>
<keyword evidence="2" id="KW-0560">Oxidoreductase</keyword>
<evidence type="ECO:0000256" key="1">
    <source>
        <dbReference type="ARBA" id="ARBA00006484"/>
    </source>
</evidence>
<dbReference type="InterPro" id="IPR002347">
    <property type="entry name" value="SDR_fam"/>
</dbReference>
<evidence type="ECO:0000256" key="2">
    <source>
        <dbReference type="ARBA" id="ARBA00023002"/>
    </source>
</evidence>
<feature type="transmembrane region" description="Helical" evidence="4">
    <location>
        <begin position="277"/>
        <end position="300"/>
    </location>
</feature>
<dbReference type="AlphaFoldDB" id="G8YU41"/>
<dbReference type="Pfam" id="PF00106">
    <property type="entry name" value="adh_short"/>
    <property type="match status" value="1"/>
</dbReference>
<feature type="compositionally biased region" description="Low complexity" evidence="3">
    <location>
        <begin position="436"/>
        <end position="450"/>
    </location>
</feature>
<dbReference type="PANTHER" id="PTHR24320">
    <property type="entry name" value="RETINOL DEHYDROGENASE"/>
    <property type="match status" value="1"/>
</dbReference>
<evidence type="ECO:0000313" key="6">
    <source>
        <dbReference type="EMBL" id="CCE73442.1"/>
    </source>
</evidence>
<dbReference type="Proteomes" id="UP000005222">
    <property type="component" value="Chromosome A"/>
</dbReference>
<reference evidence="7" key="2">
    <citation type="journal article" date="2012" name="G3 (Bethesda)">
        <title>Pichia sorbitophila, an interspecies yeast hybrid reveals early steps of genome resolution following polyploidization.</title>
        <authorList>
            <person name="Leh Louis V."/>
            <person name="Despons L."/>
            <person name="Friedrich A."/>
            <person name="Martin T."/>
            <person name="Durrens P."/>
            <person name="Casaregola S."/>
            <person name="Neuveglise C."/>
            <person name="Fairhead C."/>
            <person name="Marck C."/>
            <person name="Cruz J.A."/>
            <person name="Straub M.L."/>
            <person name="Kugler V."/>
            <person name="Sacerdot C."/>
            <person name="Uzunov Z."/>
            <person name="Thierry A."/>
            <person name="Weiss S."/>
            <person name="Bleykasten C."/>
            <person name="De Montigny J."/>
            <person name="Jacques N."/>
            <person name="Jung P."/>
            <person name="Lemaire M."/>
            <person name="Mallet S."/>
            <person name="Morel G."/>
            <person name="Richard G.F."/>
            <person name="Sarkar A."/>
            <person name="Savel G."/>
            <person name="Schacherer J."/>
            <person name="Seret M.L."/>
            <person name="Talla E."/>
            <person name="Samson G."/>
            <person name="Jubin C."/>
            <person name="Poulain J."/>
            <person name="Vacherie B."/>
            <person name="Barbe V."/>
            <person name="Pelletier E."/>
            <person name="Sherman D.J."/>
            <person name="Westhof E."/>
            <person name="Weissenbach J."/>
            <person name="Baret P.V."/>
            <person name="Wincker P."/>
            <person name="Gaillardin C."/>
            <person name="Dujon B."/>
            <person name="Souciet J.L."/>
        </authorList>
    </citation>
    <scope>NUCLEOTIDE SEQUENCE [LARGE SCALE GENOMIC DNA]</scope>
    <source>
        <strain evidence="7">ATCC MYA-4447 / BCRC 22081 / CBS 7064 / NBRC 10061 / NRRL Y-12695</strain>
    </source>
</reference>
<keyword evidence="7" id="KW-1185">Reference proteome</keyword>
<dbReference type="InterPro" id="IPR036291">
    <property type="entry name" value="NAD(P)-bd_dom_sf"/>
</dbReference>
<gene>
    <name evidence="6" type="primary">Piso0_000483</name>
    <name evidence="5" type="ORF">GNLVRS01_PISO0A10340g</name>
    <name evidence="6" type="ORF">GNLVRS01_PISO0B10407g</name>
</gene>
<dbReference type="OrthoDB" id="191979at2759"/>
<keyword evidence="4" id="KW-0472">Membrane</keyword>
<feature type="compositionally biased region" description="Polar residues" evidence="3">
    <location>
        <begin position="386"/>
        <end position="404"/>
    </location>
</feature>
<dbReference type="GO" id="GO:0016491">
    <property type="term" value="F:oxidoreductase activity"/>
    <property type="evidence" value="ECO:0007669"/>
    <property type="project" value="UniProtKB-KW"/>
</dbReference>
<evidence type="ECO:0000256" key="3">
    <source>
        <dbReference type="SAM" id="MobiDB-lite"/>
    </source>
</evidence>
<dbReference type="Proteomes" id="UP000005222">
    <property type="component" value="Chromosome B"/>
</dbReference>
<evidence type="ECO:0000313" key="5">
    <source>
        <dbReference type="EMBL" id="CCE72881.1"/>
    </source>
</evidence>
<reference evidence="6" key="1">
    <citation type="submission" date="2011-10" db="EMBL/GenBank/DDBJ databases">
        <authorList>
            <person name="Genoscope - CEA"/>
        </authorList>
    </citation>
    <scope>NUCLEOTIDE SEQUENCE</scope>
    <source>
        <strain evidence="6">CBS 7064</strain>
    </source>
</reference>
<proteinExistence type="inferred from homology"/>
<dbReference type="STRING" id="559304.G8YU41"/>
<comment type="similarity">
    <text evidence="1">Belongs to the short-chain dehydrogenases/reductases (SDR) family.</text>
</comment>
<dbReference type="eggNOG" id="KOG1208">
    <property type="taxonomic scope" value="Eukaryota"/>
</dbReference>
<dbReference type="FunCoup" id="G8YU41">
    <property type="interactions" value="153"/>
</dbReference>
<protein>
    <submittedName>
        <fullName evidence="6">Piso0_000483 protein</fullName>
    </submittedName>
</protein>
<dbReference type="OMA" id="NIEDPLW"/>
<dbReference type="PRINTS" id="PR00081">
    <property type="entry name" value="GDHRDH"/>
</dbReference>
<evidence type="ECO:0000313" key="7">
    <source>
        <dbReference type="Proteomes" id="UP000005222"/>
    </source>
</evidence>
<feature type="region of interest" description="Disordered" evidence="3">
    <location>
        <begin position="362"/>
        <end position="458"/>
    </location>
</feature>
<keyword evidence="4" id="KW-0812">Transmembrane</keyword>
<dbReference type="SUPFAM" id="SSF51735">
    <property type="entry name" value="NAD(P)-binding Rossmann-fold domains"/>
    <property type="match status" value="1"/>
</dbReference>
<dbReference type="Gene3D" id="3.40.50.720">
    <property type="entry name" value="NAD(P)-binding Rossmann-like Domain"/>
    <property type="match status" value="1"/>
</dbReference>
<name>G8YU41_PICSO</name>
<evidence type="ECO:0000256" key="4">
    <source>
        <dbReference type="SAM" id="Phobius"/>
    </source>
</evidence>
<organism evidence="6 7">
    <name type="scientific">Pichia sorbitophila (strain ATCC MYA-4447 / BCRC 22081 / CBS 7064 / NBRC 10061 / NRRL Y-12695)</name>
    <name type="common">Hybrid yeast</name>
    <dbReference type="NCBI Taxonomy" id="559304"/>
    <lineage>
        <taxon>Eukaryota</taxon>
        <taxon>Fungi</taxon>
        <taxon>Dikarya</taxon>
        <taxon>Ascomycota</taxon>
        <taxon>Saccharomycotina</taxon>
        <taxon>Pichiomycetes</taxon>
        <taxon>Debaryomycetaceae</taxon>
        <taxon>Millerozyma</taxon>
    </lineage>
</organism>